<dbReference type="RefSeq" id="WP_008753703.1">
    <property type="nucleotide sequence ID" value="NZ_AJGH01000056.1"/>
</dbReference>
<protein>
    <submittedName>
        <fullName evidence="1">Uncharacterized protein</fullName>
    </submittedName>
</protein>
<dbReference type="PATRIC" id="fig|1095750.3.peg.1075"/>
<proteinExistence type="predicted"/>
<accession>I0R903</accession>
<dbReference type="Proteomes" id="UP000005039">
    <property type="component" value="Unassembled WGS sequence"/>
</dbReference>
<comment type="caution">
    <text evidence="1">The sequence shown here is derived from an EMBL/GenBank/DDBJ whole genome shotgun (WGS) entry which is preliminary data.</text>
</comment>
<organism evidence="1 2">
    <name type="scientific">Lachnoanaerobaculum saburreum F0468</name>
    <dbReference type="NCBI Taxonomy" id="1095750"/>
    <lineage>
        <taxon>Bacteria</taxon>
        <taxon>Bacillati</taxon>
        <taxon>Bacillota</taxon>
        <taxon>Clostridia</taxon>
        <taxon>Lachnospirales</taxon>
        <taxon>Lachnospiraceae</taxon>
        <taxon>Lachnoanaerobaculum</taxon>
    </lineage>
</organism>
<sequence>MSFSMVLNFIATVLAITGILNPIVGALVHNAGSVPVIINSSLLLKWRG</sequence>
<gene>
    <name evidence="1" type="ORF">HMPREF9970_0163</name>
</gene>
<keyword evidence="2" id="KW-1185">Reference proteome</keyword>
<name>I0R903_9FIRM</name>
<evidence type="ECO:0000313" key="2">
    <source>
        <dbReference type="Proteomes" id="UP000005039"/>
    </source>
</evidence>
<evidence type="ECO:0000313" key="1">
    <source>
        <dbReference type="EMBL" id="EIC96161.1"/>
    </source>
</evidence>
<dbReference type="AlphaFoldDB" id="I0R903"/>
<reference evidence="1 2" key="1">
    <citation type="submission" date="2012-03" db="EMBL/GenBank/DDBJ databases">
        <authorList>
            <person name="Durkin A.S."/>
            <person name="McCorrison J."/>
            <person name="Torralba M."/>
            <person name="Gillis M."/>
            <person name="Methe B."/>
            <person name="Sutton G."/>
            <person name="Nelson K.E."/>
        </authorList>
    </citation>
    <scope>NUCLEOTIDE SEQUENCE [LARGE SCALE GENOMIC DNA]</scope>
    <source>
        <strain evidence="1 2">F0468</strain>
    </source>
</reference>
<dbReference type="EMBL" id="AJGH01000056">
    <property type="protein sequence ID" value="EIC96161.1"/>
    <property type="molecule type" value="Genomic_DNA"/>
</dbReference>
<dbReference type="eggNOG" id="COG2217">
    <property type="taxonomic scope" value="Bacteria"/>
</dbReference>